<evidence type="ECO:0000313" key="5">
    <source>
        <dbReference type="Proteomes" id="UP000005147"/>
    </source>
</evidence>
<dbReference type="GO" id="GO:0004792">
    <property type="term" value="F:thiosulfate-cyanide sulfurtransferase activity"/>
    <property type="evidence" value="ECO:0007669"/>
    <property type="project" value="TreeGrafter"/>
</dbReference>
<evidence type="ECO:0000256" key="1">
    <source>
        <dbReference type="ARBA" id="ARBA00022679"/>
    </source>
</evidence>
<dbReference type="EMBL" id="AGZE01000026">
    <property type="protein sequence ID" value="EKB55726.1"/>
    <property type="molecule type" value="Genomic_DNA"/>
</dbReference>
<feature type="domain" description="Rhodanese" evidence="3">
    <location>
        <begin position="190"/>
        <end position="304"/>
    </location>
</feature>
<dbReference type="HOGENOM" id="CLU_031618_3_0_9"/>
<dbReference type="SMART" id="SM00450">
    <property type="entry name" value="RHOD"/>
    <property type="match status" value="2"/>
</dbReference>
<dbReference type="CDD" id="cd01449">
    <property type="entry name" value="TST_Repeat_2"/>
    <property type="match status" value="1"/>
</dbReference>
<reference evidence="4 5" key="1">
    <citation type="submission" date="2012-07" db="EMBL/GenBank/DDBJ databases">
        <title>The Genome Sequence of Facklamia ignava CCUG 37419.</title>
        <authorList>
            <consortium name="The Broad Institute Genome Sequencing Platform"/>
            <person name="Earl A."/>
            <person name="Ward D."/>
            <person name="Feldgarden M."/>
            <person name="Gevers D."/>
            <person name="Huys G."/>
            <person name="Walker B."/>
            <person name="Young S.K."/>
            <person name="Zeng Q."/>
            <person name="Gargeya S."/>
            <person name="Fitzgerald M."/>
            <person name="Haas B."/>
            <person name="Abouelleil A."/>
            <person name="Alvarado L."/>
            <person name="Arachchi H.M."/>
            <person name="Berlin A.M."/>
            <person name="Chapman S.B."/>
            <person name="Goldberg J."/>
            <person name="Griggs A."/>
            <person name="Gujja S."/>
            <person name="Hansen M."/>
            <person name="Howarth C."/>
            <person name="Imamovic A."/>
            <person name="Larimer J."/>
            <person name="McCowen C."/>
            <person name="Montmayeur A."/>
            <person name="Murphy C."/>
            <person name="Neiman D."/>
            <person name="Pearson M."/>
            <person name="Priest M."/>
            <person name="Roberts A."/>
            <person name="Saif S."/>
            <person name="Shea T."/>
            <person name="Sisk P."/>
            <person name="Sykes S."/>
            <person name="Wortman J."/>
            <person name="Nusbaum C."/>
            <person name="Birren B."/>
        </authorList>
    </citation>
    <scope>NUCLEOTIDE SEQUENCE [LARGE SCALE GENOMIC DNA]</scope>
    <source>
        <strain evidence="4 5">CCUG 37419</strain>
    </source>
</reference>
<dbReference type="AlphaFoldDB" id="K1LM64"/>
<evidence type="ECO:0000256" key="2">
    <source>
        <dbReference type="ARBA" id="ARBA00022737"/>
    </source>
</evidence>
<dbReference type="PROSITE" id="PS50206">
    <property type="entry name" value="RHODANESE_3"/>
    <property type="match status" value="2"/>
</dbReference>
<gene>
    <name evidence="4" type="ORF">HMPREF9707_00913</name>
</gene>
<dbReference type="PANTHER" id="PTHR11364:SF27">
    <property type="entry name" value="SULFURTRANSFERASE"/>
    <property type="match status" value="1"/>
</dbReference>
<dbReference type="Pfam" id="PF00581">
    <property type="entry name" value="Rhodanese"/>
    <property type="match status" value="2"/>
</dbReference>
<protein>
    <recommendedName>
        <fullName evidence="3">Rhodanese domain-containing protein</fullName>
    </recommendedName>
</protein>
<comment type="caution">
    <text evidence="4">The sequence shown here is derived from an EMBL/GenBank/DDBJ whole genome shotgun (WGS) entry which is preliminary data.</text>
</comment>
<proteinExistence type="predicted"/>
<dbReference type="Proteomes" id="UP000005147">
    <property type="component" value="Unassembled WGS sequence"/>
</dbReference>
<feature type="domain" description="Rhodanese" evidence="3">
    <location>
        <begin position="30"/>
        <end position="159"/>
    </location>
</feature>
<dbReference type="CDD" id="cd01448">
    <property type="entry name" value="TST_Repeat_1"/>
    <property type="match status" value="1"/>
</dbReference>
<dbReference type="eggNOG" id="COG2897">
    <property type="taxonomic scope" value="Bacteria"/>
</dbReference>
<accession>K1LM64</accession>
<dbReference type="InterPro" id="IPR036873">
    <property type="entry name" value="Rhodanese-like_dom_sf"/>
</dbReference>
<sequence length="305" mass="33901">MMSNLLSGQQIFAESVPKFVDTEWLAENIEKENIKIIDATIIFANPEGEFIESGYDLYLERHIPGAIFADLIAANVQDAPIPFTYPGEEQMKTFIASLGIQDSDYVVLYDSGPQYDVDFKADSWASRLAWQLEAAGLKQVSVLQGGINKWLEEERPVETGDNQPESAPELSLQEVADKFVDQSQVIEALEDDRYLIIDVLDEAQFSGEVAPFGEDRAGHIPGAKNIFYGSLTDESGDLLDESMLKERFDEIGALDEDKHVIVYCGFGVAASYVARAIESLGQDNVSVYDGSLQEWTENHDLPLEK</sequence>
<dbReference type="PATRIC" id="fig|883112.3.peg.908"/>
<dbReference type="STRING" id="883112.HMPREF9707_00913"/>
<organism evidence="4 5">
    <name type="scientific">Falseniella ignava CCUG 37419</name>
    <dbReference type="NCBI Taxonomy" id="883112"/>
    <lineage>
        <taxon>Bacteria</taxon>
        <taxon>Bacillati</taxon>
        <taxon>Bacillota</taxon>
        <taxon>Bacilli</taxon>
        <taxon>Lactobacillales</taxon>
        <taxon>Aerococcaceae</taxon>
        <taxon>Falseniella</taxon>
    </lineage>
</organism>
<keyword evidence="2" id="KW-0677">Repeat</keyword>
<dbReference type="PANTHER" id="PTHR11364">
    <property type="entry name" value="THIOSULFATE SULFERTANSFERASE"/>
    <property type="match status" value="1"/>
</dbReference>
<name>K1LM64_9LACT</name>
<keyword evidence="5" id="KW-1185">Reference proteome</keyword>
<dbReference type="SUPFAM" id="SSF52821">
    <property type="entry name" value="Rhodanese/Cell cycle control phosphatase"/>
    <property type="match status" value="2"/>
</dbReference>
<evidence type="ECO:0000259" key="3">
    <source>
        <dbReference type="PROSITE" id="PS50206"/>
    </source>
</evidence>
<keyword evidence="1" id="KW-0808">Transferase</keyword>
<evidence type="ECO:0000313" key="4">
    <source>
        <dbReference type="EMBL" id="EKB55726.1"/>
    </source>
</evidence>
<dbReference type="InterPro" id="IPR045078">
    <property type="entry name" value="TST/MPST-like"/>
</dbReference>
<dbReference type="InterPro" id="IPR001763">
    <property type="entry name" value="Rhodanese-like_dom"/>
</dbReference>
<dbReference type="RefSeq" id="WP_006701560.1">
    <property type="nucleotide sequence ID" value="NZ_JH932301.1"/>
</dbReference>
<dbReference type="Gene3D" id="3.40.250.10">
    <property type="entry name" value="Rhodanese-like domain"/>
    <property type="match status" value="2"/>
</dbReference>